<name>A0A8H4W269_9HELO</name>
<dbReference type="OrthoDB" id="6359816at2759"/>
<sequence length="448" mass="49546">MPTATATGTPSSPSTKISFAEDLGTEVVSIYVGPERKHFVVHKSLLTTQSTYFDRALNGNFKEAEENSIYMEEEDPAAVGLLVGWLYRGAIPGAGGKMSPFARRSSDDIQSFVSPPPFPETGTTSPYVPGQYPDFNNPRNTEHFLHIAFDPQYQQFSQEELRLSDYRSNRRYQTVPTTLPGPGPGIGGFAPLQQTAAAPATTTPMALTTGQAGGFAPYQSLFSNLPPRVNGLFSQPATNYSNPFSFVNRGPFTKKPTLQPGDFGYDSLISYPKSDGVFLNGIPRSEPLDSRQQQEDSQQLALLNLCILAETICWAKLFNDSVNAYVSGEANMHRNIPIVHVEIIYQRTHSDSTLREFVIDSIRRLRASNGEAHMAYMSLAQQYEEFLENILGHISGLKFVDKRASFGDPQLQKTYHMPEEDPLSNGLRGGVFARKEKEEKEDEFGCAG</sequence>
<evidence type="ECO:0000313" key="3">
    <source>
        <dbReference type="Proteomes" id="UP000566819"/>
    </source>
</evidence>
<dbReference type="Proteomes" id="UP000566819">
    <property type="component" value="Unassembled WGS sequence"/>
</dbReference>
<dbReference type="PROSITE" id="PS50097">
    <property type="entry name" value="BTB"/>
    <property type="match status" value="1"/>
</dbReference>
<dbReference type="Gene3D" id="1.10.10.2360">
    <property type="match status" value="1"/>
</dbReference>
<feature type="domain" description="BTB" evidence="1">
    <location>
        <begin position="26"/>
        <end position="91"/>
    </location>
</feature>
<dbReference type="AlphaFoldDB" id="A0A8H4W269"/>
<accession>A0A8H4W269</accession>
<evidence type="ECO:0000259" key="1">
    <source>
        <dbReference type="PROSITE" id="PS50097"/>
    </source>
</evidence>
<dbReference type="SUPFAM" id="SSF54695">
    <property type="entry name" value="POZ domain"/>
    <property type="match status" value="1"/>
</dbReference>
<dbReference type="Gene3D" id="3.30.710.10">
    <property type="entry name" value="Potassium Channel Kv1.1, Chain A"/>
    <property type="match status" value="1"/>
</dbReference>
<keyword evidence="3" id="KW-1185">Reference proteome</keyword>
<dbReference type="CDD" id="cd18186">
    <property type="entry name" value="BTB_POZ_ZBTB_KLHL-like"/>
    <property type="match status" value="1"/>
</dbReference>
<dbReference type="PANTHER" id="PTHR47843:SF2">
    <property type="entry name" value="BTB DOMAIN-CONTAINING PROTEIN"/>
    <property type="match status" value="1"/>
</dbReference>
<reference evidence="2 3" key="1">
    <citation type="submission" date="2020-03" db="EMBL/GenBank/DDBJ databases">
        <title>Draft Genome Sequence of Cudoniella acicularis.</title>
        <authorList>
            <person name="Buettner E."/>
            <person name="Kellner H."/>
        </authorList>
    </citation>
    <scope>NUCLEOTIDE SEQUENCE [LARGE SCALE GENOMIC DNA]</scope>
    <source>
        <strain evidence="2 3">DSM 108380</strain>
    </source>
</reference>
<dbReference type="Pfam" id="PF00651">
    <property type="entry name" value="BTB"/>
    <property type="match status" value="1"/>
</dbReference>
<dbReference type="InterPro" id="IPR000210">
    <property type="entry name" value="BTB/POZ_dom"/>
</dbReference>
<gene>
    <name evidence="2" type="ORF">G7Y89_g9140</name>
</gene>
<comment type="caution">
    <text evidence="2">The sequence shown here is derived from an EMBL/GenBank/DDBJ whole genome shotgun (WGS) entry which is preliminary data.</text>
</comment>
<proteinExistence type="predicted"/>
<protein>
    <recommendedName>
        <fullName evidence="1">BTB domain-containing protein</fullName>
    </recommendedName>
</protein>
<evidence type="ECO:0000313" key="2">
    <source>
        <dbReference type="EMBL" id="KAF4629010.1"/>
    </source>
</evidence>
<dbReference type="InterPro" id="IPR011333">
    <property type="entry name" value="SKP1/BTB/POZ_sf"/>
</dbReference>
<dbReference type="EMBL" id="JAAMPI010000732">
    <property type="protein sequence ID" value="KAF4629010.1"/>
    <property type="molecule type" value="Genomic_DNA"/>
</dbReference>
<dbReference type="PANTHER" id="PTHR47843">
    <property type="entry name" value="BTB DOMAIN-CONTAINING PROTEIN-RELATED"/>
    <property type="match status" value="1"/>
</dbReference>
<organism evidence="2 3">
    <name type="scientific">Cudoniella acicularis</name>
    <dbReference type="NCBI Taxonomy" id="354080"/>
    <lineage>
        <taxon>Eukaryota</taxon>
        <taxon>Fungi</taxon>
        <taxon>Dikarya</taxon>
        <taxon>Ascomycota</taxon>
        <taxon>Pezizomycotina</taxon>
        <taxon>Leotiomycetes</taxon>
        <taxon>Helotiales</taxon>
        <taxon>Tricladiaceae</taxon>
        <taxon>Cudoniella</taxon>
    </lineage>
</organism>